<dbReference type="KEGG" id="ccj:UL81_02820"/>
<dbReference type="Pfam" id="PF20473">
    <property type="entry name" value="MmeI_Mtase"/>
    <property type="match status" value="1"/>
</dbReference>
<dbReference type="RefSeq" id="WP_046453230.1">
    <property type="nucleotide sequence ID" value="NZ_CP011311.1"/>
</dbReference>
<evidence type="ECO:0000313" key="6">
    <source>
        <dbReference type="Proteomes" id="UP000033566"/>
    </source>
</evidence>
<dbReference type="GO" id="GO:0032259">
    <property type="term" value="P:methylation"/>
    <property type="evidence" value="ECO:0007669"/>
    <property type="project" value="UniProtKB-KW"/>
</dbReference>
<dbReference type="GO" id="GO:0009007">
    <property type="term" value="F:site-specific DNA-methyltransferase (adenine-specific) activity"/>
    <property type="evidence" value="ECO:0007669"/>
    <property type="project" value="UniProtKB-EC"/>
</dbReference>
<dbReference type="OrthoDB" id="4280289at2"/>
<evidence type="ECO:0000256" key="3">
    <source>
        <dbReference type="ARBA" id="ARBA00022679"/>
    </source>
</evidence>
<name>A0A0F6QVS3_9CORY</name>
<dbReference type="EC" id="2.1.1.72" evidence="1"/>
<protein>
    <recommendedName>
        <fullName evidence="1">site-specific DNA-methyltransferase (adenine-specific)</fullName>
        <ecNumber evidence="1">2.1.1.72</ecNumber>
    </recommendedName>
</protein>
<dbReference type="HOGENOM" id="CLU_003916_0_0_11"/>
<dbReference type="EMBL" id="CP011311">
    <property type="protein sequence ID" value="AKE38545.1"/>
    <property type="molecule type" value="Genomic_DNA"/>
</dbReference>
<reference evidence="5 6" key="1">
    <citation type="journal article" date="2015" name="Genome Announc.">
        <title>Complete Genome Sequence of Corynebacterium camporealensis DSM 44610, Isolated from the Milk of a Manchega Sheep with Subclinical Mastitis.</title>
        <authorList>
            <person name="Ruckert C."/>
            <person name="Albersmeier A."/>
            <person name="Winkler A."/>
            <person name="Tauch A."/>
        </authorList>
    </citation>
    <scope>NUCLEOTIDE SEQUENCE [LARGE SCALE GENOMIC DNA]</scope>
    <source>
        <strain evidence="5 6">DSM 44610</strain>
    </source>
</reference>
<evidence type="ECO:0000313" key="5">
    <source>
        <dbReference type="EMBL" id="AKE38545.1"/>
    </source>
</evidence>
<gene>
    <name evidence="5" type="ORF">UL81_02820</name>
</gene>
<dbReference type="SUPFAM" id="SSF53335">
    <property type="entry name" value="S-adenosyl-L-methionine-dependent methyltransferases"/>
    <property type="match status" value="1"/>
</dbReference>
<dbReference type="InterPro" id="IPR050953">
    <property type="entry name" value="N4_N6_ade-DNA_methylase"/>
</dbReference>
<comment type="catalytic activity">
    <reaction evidence="4">
        <text>a 2'-deoxyadenosine in DNA + S-adenosyl-L-methionine = an N(6)-methyl-2'-deoxyadenosine in DNA + S-adenosyl-L-homocysteine + H(+)</text>
        <dbReference type="Rhea" id="RHEA:15197"/>
        <dbReference type="Rhea" id="RHEA-COMP:12418"/>
        <dbReference type="Rhea" id="RHEA-COMP:12419"/>
        <dbReference type="ChEBI" id="CHEBI:15378"/>
        <dbReference type="ChEBI" id="CHEBI:57856"/>
        <dbReference type="ChEBI" id="CHEBI:59789"/>
        <dbReference type="ChEBI" id="CHEBI:90615"/>
        <dbReference type="ChEBI" id="CHEBI:90616"/>
        <dbReference type="EC" id="2.1.1.72"/>
    </reaction>
</comment>
<dbReference type="PANTHER" id="PTHR33841:SF1">
    <property type="entry name" value="DNA METHYLTRANSFERASE A"/>
    <property type="match status" value="1"/>
</dbReference>
<organism evidence="5 6">
    <name type="scientific">Corynebacterium camporealensis</name>
    <dbReference type="NCBI Taxonomy" id="161896"/>
    <lineage>
        <taxon>Bacteria</taxon>
        <taxon>Bacillati</taxon>
        <taxon>Actinomycetota</taxon>
        <taxon>Actinomycetes</taxon>
        <taxon>Mycobacteriales</taxon>
        <taxon>Corynebacteriaceae</taxon>
        <taxon>Corynebacterium</taxon>
    </lineage>
</organism>
<sequence>MADFDSIVNVEEWISDYYLTTDEKGSSFSKRVDDATKQWRNTDKEAKQAEKEGRVQLNAESPLARVTSRREAIQTQLSALGENASDEQLEQVYDLIDQAFGYPRQREIELSRNSQPLTFTASMDERGSFVSLRAGQLQALEDFTTLELLGEQPTLGEKEQDLTAYQLVGEIFLAEQAPELIVIHAGNWMILAERESWPLGRYLAVDVGLAIERNDQRAKGELPRIVAILAAEHVMRGADGTTWWLDTLQQAREHSVKVSEELRGAIKASIEIIGNDVLQRRAAQNLSAEDIEGNELANQALRYLYRILFLLFAESSPELQILPTGDADYVEGYGVSRLRDMILSEPTSQRAQNGTHLYESLQLLFNLVNNGHQAQLDDEHQQDITTGSTDDGLVFRNLDADLFKSEATSYIDEVQLSNLALHNVLRNLLLTKEKRGADRGFISYATLGVTELGQVYEGLMSYTGFIAQEDLVEVAKHGNPEKGSWVVPEHQVNDLPDDCVVYEQQEAEHGGLERRPRRFRRGSFVYRQSSRDRERSASFYSPPVITEFTVGQAIEELEKTGRIDTADDILTLTICEPAMGSGAFAVEAVNQLAELYLEKKQQELGEEIPGDERTQELQRVKAYIALHQVYGVDLNKTAVELAEISLWLNTMTKELKAPWFGLHLRHGNSLVGATRSTFDVKDLKTKKYLTATPKHHPVQELASHIGDDNTALKSKGSIFHFLVPAKGWGAAADAKDLKDIAPDEIKAMKNWRKNIAKGLTAAQIKQAQAISNQAERLWELSLVRLRIAEDQIRRDLPLWGRENHSTAKNVTRDQIEKELLHNLDGAYLRLRTAMNVWNALWYWPVTAVDELPDMDEYLAAMQDLLGTWNPGKANRNQTQQAFGFDLSWDELDYVESLDRASSGRRPFDDVLNDHPWLNTATKVSDEQAFFHWDLDFAPVMSTGGFDFQVGNPPWVRPRTDVDALLSEHDPWFNLALKPTQAEKKKRRAKLADDQRVRETLFKGIADSVVTSAVLGDVARYPHLQGQQPDLYRGFMERTWQITAADGVISLIHPESHFTEKKAAPLRAGAYLRLRRHWHFVNELVLFDVDHHNSYGIHVYGAAQPTPSFIAAASMYHPRTAIDSLVHDGSGPLPGFKDDNNNWDLRPHRDRIITVDEEMLKVWNSILEEPGTPLLETRTVYSVNSEAAGVLAKLADAPRVKSLGLSFSGGWHETADKKAGYFDSSWQHPDSWDDVILQGPHLGVSTPMIKQPNPTMKHNQDWSEIDLEAMPEDFIPATAYLPEHGRSTYRFDYGTWEVNGEQVLVADQYRVAWRRMAATTGFRTMYPALIPPGTLHVHPVQSAGLPRDAHQLPVLGATLSSFVIDFFVRSSNPGDLHPSTVKALPLASHFEIELAEKYLQLNCLTKAYTEIWEWETKTPWTGNAALRNAKERWQAQNEIDAMVALSLGVTLEELLMIYRTQFPVMRRYDQTDLYDANGRKVPSEILKLVKKAKGEETLSEADRTWIHPQSEVEYVFEYPFAPLDREADLAEAYERYASMLDES</sequence>
<dbReference type="PATRIC" id="fig|161896.4.peg.555"/>
<keyword evidence="3 5" id="KW-0808">Transferase</keyword>
<keyword evidence="2 5" id="KW-0489">Methyltransferase</keyword>
<keyword evidence="6" id="KW-1185">Reference proteome</keyword>
<proteinExistence type="predicted"/>
<dbReference type="InterPro" id="IPR046816">
    <property type="entry name" value="MmeI_Mtase"/>
</dbReference>
<dbReference type="STRING" id="161896.UL81_02820"/>
<accession>A0A0F6QVS3</accession>
<evidence type="ECO:0000256" key="4">
    <source>
        <dbReference type="ARBA" id="ARBA00047942"/>
    </source>
</evidence>
<dbReference type="Gene3D" id="3.40.50.150">
    <property type="entry name" value="Vaccinia Virus protein VP39"/>
    <property type="match status" value="2"/>
</dbReference>
<evidence type="ECO:0000256" key="2">
    <source>
        <dbReference type="ARBA" id="ARBA00022603"/>
    </source>
</evidence>
<dbReference type="InterPro" id="IPR029063">
    <property type="entry name" value="SAM-dependent_MTases_sf"/>
</dbReference>
<dbReference type="REBASE" id="110170">
    <property type="entry name" value="Cca44610ORF2820P"/>
</dbReference>
<evidence type="ECO:0000256" key="1">
    <source>
        <dbReference type="ARBA" id="ARBA00011900"/>
    </source>
</evidence>
<dbReference type="Proteomes" id="UP000033566">
    <property type="component" value="Chromosome"/>
</dbReference>
<dbReference type="REBASE" id="236704">
    <property type="entry name" value="Cca105508ORF514P"/>
</dbReference>
<dbReference type="PANTHER" id="PTHR33841">
    <property type="entry name" value="DNA METHYLTRANSFERASE YEEA-RELATED"/>
    <property type="match status" value="1"/>
</dbReference>